<comment type="caution">
    <text evidence="1">The sequence shown here is derived from an EMBL/GenBank/DDBJ whole genome shotgun (WGS) entry which is preliminary data.</text>
</comment>
<evidence type="ECO:0000313" key="2">
    <source>
        <dbReference type="Proteomes" id="UP001604336"/>
    </source>
</evidence>
<protein>
    <submittedName>
        <fullName evidence="1">Uncharacterized protein</fullName>
    </submittedName>
</protein>
<reference evidence="2" key="1">
    <citation type="submission" date="2024-07" db="EMBL/GenBank/DDBJ databases">
        <title>Two chromosome-level genome assemblies of Korean endemic species Abeliophyllum distichum and Forsythia ovata (Oleaceae).</title>
        <authorList>
            <person name="Jang H."/>
        </authorList>
    </citation>
    <scope>NUCLEOTIDE SEQUENCE [LARGE SCALE GENOMIC DNA]</scope>
</reference>
<proteinExistence type="predicted"/>
<accession>A0ABD1UL56</accession>
<name>A0ABD1UL56_9LAMI</name>
<sequence>MEFAGTYSDKMKVLLEITQKNIFLNLPNPTRQSITVAAKGSLMSARGNEFYQIKQLCQNYLRKALLRLSSCLLEDGSWFLKPPYLQPYVSDLFLQLCLQAPAEHLR</sequence>
<evidence type="ECO:0000313" key="1">
    <source>
        <dbReference type="EMBL" id="KAL2525774.1"/>
    </source>
</evidence>
<organism evidence="1 2">
    <name type="scientific">Abeliophyllum distichum</name>
    <dbReference type="NCBI Taxonomy" id="126358"/>
    <lineage>
        <taxon>Eukaryota</taxon>
        <taxon>Viridiplantae</taxon>
        <taxon>Streptophyta</taxon>
        <taxon>Embryophyta</taxon>
        <taxon>Tracheophyta</taxon>
        <taxon>Spermatophyta</taxon>
        <taxon>Magnoliopsida</taxon>
        <taxon>eudicotyledons</taxon>
        <taxon>Gunneridae</taxon>
        <taxon>Pentapetalae</taxon>
        <taxon>asterids</taxon>
        <taxon>lamiids</taxon>
        <taxon>Lamiales</taxon>
        <taxon>Oleaceae</taxon>
        <taxon>Forsythieae</taxon>
        <taxon>Abeliophyllum</taxon>
    </lineage>
</organism>
<keyword evidence="2" id="KW-1185">Reference proteome</keyword>
<gene>
    <name evidence="1" type="ORF">Adt_10828</name>
</gene>
<dbReference type="EMBL" id="JBFOLK010000003">
    <property type="protein sequence ID" value="KAL2525774.1"/>
    <property type="molecule type" value="Genomic_DNA"/>
</dbReference>
<dbReference type="Proteomes" id="UP001604336">
    <property type="component" value="Unassembled WGS sequence"/>
</dbReference>
<dbReference type="AlphaFoldDB" id="A0ABD1UL56"/>